<dbReference type="GO" id="GO:0051301">
    <property type="term" value="P:cell division"/>
    <property type="evidence" value="ECO:0007669"/>
    <property type="project" value="UniProtKB-KW"/>
</dbReference>
<keyword evidence="2" id="KW-0132">Cell division</keyword>
<dbReference type="SUPFAM" id="SSF46785">
    <property type="entry name" value="Winged helix' DNA-binding domain"/>
    <property type="match status" value="2"/>
</dbReference>
<evidence type="ECO:0000256" key="4">
    <source>
        <dbReference type="ARBA" id="ARBA00023306"/>
    </source>
</evidence>
<feature type="region of interest" description="Disordered" evidence="5">
    <location>
        <begin position="1"/>
        <end position="31"/>
    </location>
</feature>
<dbReference type="Pfam" id="PF04079">
    <property type="entry name" value="SMC_ScpB"/>
    <property type="match status" value="1"/>
</dbReference>
<dbReference type="InterPro" id="IPR036390">
    <property type="entry name" value="WH_DNA-bd_sf"/>
</dbReference>
<dbReference type="EMBL" id="CP036298">
    <property type="protein sequence ID" value="QDV23284.1"/>
    <property type="molecule type" value="Genomic_DNA"/>
</dbReference>
<proteinExistence type="predicted"/>
<protein>
    <recommendedName>
        <fullName evidence="8">Segregation and condensation protein B</fullName>
    </recommendedName>
</protein>
<evidence type="ECO:0000256" key="3">
    <source>
        <dbReference type="ARBA" id="ARBA00022829"/>
    </source>
</evidence>
<dbReference type="PANTHER" id="PTHR34298:SF2">
    <property type="entry name" value="SEGREGATION AND CONDENSATION PROTEIN B"/>
    <property type="match status" value="1"/>
</dbReference>
<keyword evidence="4" id="KW-0131">Cell cycle</keyword>
<keyword evidence="1" id="KW-0963">Cytoplasm</keyword>
<feature type="compositionally biased region" description="Acidic residues" evidence="5">
    <location>
        <begin position="13"/>
        <end position="28"/>
    </location>
</feature>
<dbReference type="RefSeq" id="WP_145076085.1">
    <property type="nucleotide sequence ID" value="NZ_CP036298.1"/>
</dbReference>
<dbReference type="Gene3D" id="1.10.10.10">
    <property type="entry name" value="Winged helix-like DNA-binding domain superfamily/Winged helix DNA-binding domain"/>
    <property type="match status" value="2"/>
</dbReference>
<evidence type="ECO:0000313" key="7">
    <source>
        <dbReference type="Proteomes" id="UP000318017"/>
    </source>
</evidence>
<dbReference type="KEGG" id="ahel:Q31a_15820"/>
<evidence type="ECO:0000256" key="5">
    <source>
        <dbReference type="SAM" id="MobiDB-lite"/>
    </source>
</evidence>
<evidence type="ECO:0000256" key="1">
    <source>
        <dbReference type="ARBA" id="ARBA00022490"/>
    </source>
</evidence>
<evidence type="ECO:0000313" key="6">
    <source>
        <dbReference type="EMBL" id="QDV23284.1"/>
    </source>
</evidence>
<dbReference type="GO" id="GO:0051304">
    <property type="term" value="P:chromosome separation"/>
    <property type="evidence" value="ECO:0007669"/>
    <property type="project" value="InterPro"/>
</dbReference>
<dbReference type="AlphaFoldDB" id="A0A518G3W4"/>
<dbReference type="Proteomes" id="UP000318017">
    <property type="component" value="Chromosome"/>
</dbReference>
<accession>A0A518G3W4</accession>
<evidence type="ECO:0008006" key="8">
    <source>
        <dbReference type="Google" id="ProtNLM"/>
    </source>
</evidence>
<evidence type="ECO:0000256" key="2">
    <source>
        <dbReference type="ARBA" id="ARBA00022618"/>
    </source>
</evidence>
<keyword evidence="7" id="KW-1185">Reference proteome</keyword>
<reference evidence="6 7" key="1">
    <citation type="submission" date="2019-02" db="EMBL/GenBank/DDBJ databases">
        <title>Deep-cultivation of Planctomycetes and their phenomic and genomic characterization uncovers novel biology.</title>
        <authorList>
            <person name="Wiegand S."/>
            <person name="Jogler M."/>
            <person name="Boedeker C."/>
            <person name="Pinto D."/>
            <person name="Vollmers J."/>
            <person name="Rivas-Marin E."/>
            <person name="Kohn T."/>
            <person name="Peeters S.H."/>
            <person name="Heuer A."/>
            <person name="Rast P."/>
            <person name="Oberbeckmann S."/>
            <person name="Bunk B."/>
            <person name="Jeske O."/>
            <person name="Meyerdierks A."/>
            <person name="Storesund J.E."/>
            <person name="Kallscheuer N."/>
            <person name="Luecker S."/>
            <person name="Lage O.M."/>
            <person name="Pohl T."/>
            <person name="Merkel B.J."/>
            <person name="Hornburger P."/>
            <person name="Mueller R.-W."/>
            <person name="Bruemmer F."/>
            <person name="Labrenz M."/>
            <person name="Spormann A.M."/>
            <person name="Op den Camp H."/>
            <person name="Overmann J."/>
            <person name="Amann R."/>
            <person name="Jetten M.S.M."/>
            <person name="Mascher T."/>
            <person name="Medema M.H."/>
            <person name="Devos D.P."/>
            <person name="Kaster A.-K."/>
            <person name="Ovreas L."/>
            <person name="Rohde M."/>
            <person name="Galperin M.Y."/>
            <person name="Jogler C."/>
        </authorList>
    </citation>
    <scope>NUCLEOTIDE SEQUENCE [LARGE SCALE GENOMIC DNA]</scope>
    <source>
        <strain evidence="6 7">Q31a</strain>
    </source>
</reference>
<name>A0A518G3W4_9BACT</name>
<organism evidence="6 7">
    <name type="scientific">Aureliella helgolandensis</name>
    <dbReference type="NCBI Taxonomy" id="2527968"/>
    <lineage>
        <taxon>Bacteria</taxon>
        <taxon>Pseudomonadati</taxon>
        <taxon>Planctomycetota</taxon>
        <taxon>Planctomycetia</taxon>
        <taxon>Pirellulales</taxon>
        <taxon>Pirellulaceae</taxon>
        <taxon>Aureliella</taxon>
    </lineage>
</organism>
<sequence length="255" mass="28137">MNESSTRPTRGEDDGDDELDGSEYEEEAGLSLEELSQTYANVVGQGVAPYQDVAEDTSDDAQAGGIGIFDPLEEDLDETGNCPVTPMSILESILFVGRPDNGTISAAEIAGLMRGVREAEVEELVQELNDLYEQTGRAIRISQLGNGYKAELARDLNHVKDQFYGRARDVRLNQAAIDCLALIAYQPGISRDKLEEQRGQPCGSVLNQLVRRELLEIRRVGKGKEATTEYYTTQRLLELAGLDSLEDLPHAEDWE</sequence>
<dbReference type="InterPro" id="IPR005234">
    <property type="entry name" value="ScpB_csome_segregation"/>
</dbReference>
<dbReference type="OrthoDB" id="211906at2"/>
<dbReference type="PANTHER" id="PTHR34298">
    <property type="entry name" value="SEGREGATION AND CONDENSATION PROTEIN B"/>
    <property type="match status" value="1"/>
</dbReference>
<dbReference type="InterPro" id="IPR036388">
    <property type="entry name" value="WH-like_DNA-bd_sf"/>
</dbReference>
<keyword evidence="3" id="KW-0159">Chromosome partition</keyword>
<gene>
    <name evidence="6" type="ORF">Q31a_15820</name>
</gene>